<dbReference type="OrthoDB" id="9769314at2"/>
<gene>
    <name evidence="2" type="ORF">ADA01nite_31220</name>
</gene>
<comment type="caution">
    <text evidence="2">The sequence shown here is derived from an EMBL/GenBank/DDBJ whole genome shotgun (WGS) entry which is preliminary data.</text>
</comment>
<dbReference type="SUPFAM" id="SSF51445">
    <property type="entry name" value="(Trans)glycosidases"/>
    <property type="match status" value="1"/>
</dbReference>
<feature type="domain" description="GH18" evidence="1">
    <location>
        <begin position="1"/>
        <end position="116"/>
    </location>
</feature>
<evidence type="ECO:0000259" key="1">
    <source>
        <dbReference type="PROSITE" id="PS51910"/>
    </source>
</evidence>
<organism evidence="2 3">
    <name type="scientific">Aneurinibacillus danicus</name>
    <dbReference type="NCBI Taxonomy" id="267746"/>
    <lineage>
        <taxon>Bacteria</taxon>
        <taxon>Bacillati</taxon>
        <taxon>Bacillota</taxon>
        <taxon>Bacilli</taxon>
        <taxon>Bacillales</taxon>
        <taxon>Paenibacillaceae</taxon>
        <taxon>Aneurinibacillus group</taxon>
        <taxon>Aneurinibacillus</taxon>
    </lineage>
</organism>
<dbReference type="PROSITE" id="PS51910">
    <property type="entry name" value="GH18_2"/>
    <property type="match status" value="1"/>
</dbReference>
<accession>A0A511VEF8</accession>
<protein>
    <recommendedName>
        <fullName evidence="1">GH18 domain-containing protein</fullName>
    </recommendedName>
</protein>
<proteinExistence type="predicted"/>
<dbReference type="InterPro" id="IPR001223">
    <property type="entry name" value="Glyco_hydro18_cat"/>
</dbReference>
<evidence type="ECO:0000313" key="2">
    <source>
        <dbReference type="EMBL" id="GEN35662.1"/>
    </source>
</evidence>
<dbReference type="RefSeq" id="WP_146811191.1">
    <property type="nucleotide sequence ID" value="NZ_BJXX01000145.1"/>
</dbReference>
<dbReference type="InterPro" id="IPR017853">
    <property type="entry name" value="GH"/>
</dbReference>
<dbReference type="GO" id="GO:0005975">
    <property type="term" value="P:carbohydrate metabolic process"/>
    <property type="evidence" value="ECO:0007669"/>
    <property type="project" value="InterPro"/>
</dbReference>
<dbReference type="Proteomes" id="UP000321157">
    <property type="component" value="Unassembled WGS sequence"/>
</dbReference>
<keyword evidence="3" id="KW-1185">Reference proteome</keyword>
<dbReference type="EMBL" id="BJXX01000145">
    <property type="protein sequence ID" value="GEN35662.1"/>
    <property type="molecule type" value="Genomic_DNA"/>
</dbReference>
<dbReference type="Gene3D" id="3.20.20.80">
    <property type="entry name" value="Glycosidases"/>
    <property type="match status" value="1"/>
</dbReference>
<name>A0A511VEF8_9BACL</name>
<reference evidence="2 3" key="1">
    <citation type="submission" date="2019-07" db="EMBL/GenBank/DDBJ databases">
        <title>Whole genome shotgun sequence of Aneurinibacillus danicus NBRC 102444.</title>
        <authorList>
            <person name="Hosoyama A."/>
            <person name="Uohara A."/>
            <person name="Ohji S."/>
            <person name="Ichikawa N."/>
        </authorList>
    </citation>
    <scope>NUCLEOTIDE SEQUENCE [LARGE SCALE GENOMIC DNA]</scope>
    <source>
        <strain evidence="2 3">NBRC 102444</strain>
    </source>
</reference>
<dbReference type="AlphaFoldDB" id="A0A511VEF8"/>
<sequence>MTLSLHPPNSSYQAYDYKALGMLADRIVIMAYEYNPQTVKKPEPIDKVTAAVREAKKMVPKEKLVPGIMTAYKTPQTLLAKVGVAKRESLNGIAIWRLGINSAPVWNMLRSAIKTRY</sequence>
<evidence type="ECO:0000313" key="3">
    <source>
        <dbReference type="Proteomes" id="UP000321157"/>
    </source>
</evidence>